<dbReference type="GO" id="GO:0008083">
    <property type="term" value="F:growth factor activity"/>
    <property type="evidence" value="ECO:0007669"/>
    <property type="project" value="UniProtKB-KW"/>
</dbReference>
<keyword evidence="7" id="KW-0325">Glycoprotein</keyword>
<evidence type="ECO:0000313" key="11">
    <source>
        <dbReference type="EMBL" id="PIK34942.1"/>
    </source>
</evidence>
<dbReference type="FunFam" id="2.10.90.10:FF:000001">
    <property type="entry name" value="Bone morphogenetic protein 4"/>
    <property type="match status" value="1"/>
</dbReference>
<dbReference type="InterPro" id="IPR015615">
    <property type="entry name" value="TGF-beta-rel"/>
</dbReference>
<evidence type="ECO:0000256" key="2">
    <source>
        <dbReference type="ARBA" id="ARBA00006656"/>
    </source>
</evidence>
<dbReference type="InterPro" id="IPR001839">
    <property type="entry name" value="TGF-b_C"/>
</dbReference>
<keyword evidence="3" id="KW-0964">Secreted</keyword>
<accession>A0A2G8JGT0</accession>
<organism evidence="11 12">
    <name type="scientific">Stichopus japonicus</name>
    <name type="common">Sea cucumber</name>
    <dbReference type="NCBI Taxonomy" id="307972"/>
    <lineage>
        <taxon>Eukaryota</taxon>
        <taxon>Metazoa</taxon>
        <taxon>Echinodermata</taxon>
        <taxon>Eleutherozoa</taxon>
        <taxon>Echinozoa</taxon>
        <taxon>Holothuroidea</taxon>
        <taxon>Aspidochirotacea</taxon>
        <taxon>Aspidochirotida</taxon>
        <taxon>Stichopodidae</taxon>
        <taxon>Apostichopus</taxon>
    </lineage>
</organism>
<evidence type="ECO:0000256" key="9">
    <source>
        <dbReference type="SAM" id="MobiDB-lite"/>
    </source>
</evidence>
<feature type="compositionally biased region" description="Basic residues" evidence="9">
    <location>
        <begin position="218"/>
        <end position="228"/>
    </location>
</feature>
<evidence type="ECO:0000256" key="1">
    <source>
        <dbReference type="ARBA" id="ARBA00004613"/>
    </source>
</evidence>
<feature type="domain" description="TGF-beta family profile" evidence="10">
    <location>
        <begin position="216"/>
        <end position="338"/>
    </location>
</feature>
<comment type="similarity">
    <text evidence="2 8">Belongs to the TGF-beta family.</text>
</comment>
<reference evidence="11 12" key="1">
    <citation type="journal article" date="2017" name="PLoS Biol.">
        <title>The sea cucumber genome provides insights into morphological evolution and visceral regeneration.</title>
        <authorList>
            <person name="Zhang X."/>
            <person name="Sun L."/>
            <person name="Yuan J."/>
            <person name="Sun Y."/>
            <person name="Gao Y."/>
            <person name="Zhang L."/>
            <person name="Li S."/>
            <person name="Dai H."/>
            <person name="Hamel J.F."/>
            <person name="Liu C."/>
            <person name="Yu Y."/>
            <person name="Liu S."/>
            <person name="Lin W."/>
            <person name="Guo K."/>
            <person name="Jin S."/>
            <person name="Xu P."/>
            <person name="Storey K.B."/>
            <person name="Huan P."/>
            <person name="Zhang T."/>
            <person name="Zhou Y."/>
            <person name="Zhang J."/>
            <person name="Lin C."/>
            <person name="Li X."/>
            <person name="Xing L."/>
            <person name="Huo D."/>
            <person name="Sun M."/>
            <person name="Wang L."/>
            <person name="Mercier A."/>
            <person name="Li F."/>
            <person name="Yang H."/>
            <person name="Xiang J."/>
        </authorList>
    </citation>
    <scope>NUCLEOTIDE SEQUENCE [LARGE SCALE GENOMIC DNA]</scope>
    <source>
        <strain evidence="11">Shaxun</strain>
        <tissue evidence="11">Muscle</tissue>
    </source>
</reference>
<keyword evidence="4" id="KW-0732">Signal</keyword>
<keyword evidence="5 8" id="KW-0339">Growth factor</keyword>
<keyword evidence="12" id="KW-1185">Reference proteome</keyword>
<feature type="compositionally biased region" description="Basic and acidic residues" evidence="9">
    <location>
        <begin position="206"/>
        <end position="217"/>
    </location>
</feature>
<dbReference type="Proteomes" id="UP000230750">
    <property type="component" value="Unassembled WGS sequence"/>
</dbReference>
<evidence type="ECO:0000256" key="7">
    <source>
        <dbReference type="ARBA" id="ARBA00023180"/>
    </source>
</evidence>
<evidence type="ECO:0000256" key="8">
    <source>
        <dbReference type="RuleBase" id="RU000354"/>
    </source>
</evidence>
<dbReference type="PROSITE" id="PS00250">
    <property type="entry name" value="TGF_BETA_1"/>
    <property type="match status" value="1"/>
</dbReference>
<comment type="subcellular location">
    <subcellularLocation>
        <location evidence="1">Secreted</location>
    </subcellularLocation>
</comment>
<evidence type="ECO:0000256" key="6">
    <source>
        <dbReference type="ARBA" id="ARBA00023157"/>
    </source>
</evidence>
<evidence type="ECO:0000259" key="10">
    <source>
        <dbReference type="PROSITE" id="PS51362"/>
    </source>
</evidence>
<dbReference type="SUPFAM" id="SSF57501">
    <property type="entry name" value="Cystine-knot cytokines"/>
    <property type="match status" value="1"/>
</dbReference>
<dbReference type="Gene3D" id="2.60.120.970">
    <property type="match status" value="1"/>
</dbReference>
<dbReference type="CDD" id="cd13761">
    <property type="entry name" value="TGF_beta_BMP5_like"/>
    <property type="match status" value="1"/>
</dbReference>
<name>A0A2G8JGT0_STIJA</name>
<dbReference type="PROSITE" id="PS51362">
    <property type="entry name" value="TGF_BETA_2"/>
    <property type="match status" value="1"/>
</dbReference>
<evidence type="ECO:0000313" key="12">
    <source>
        <dbReference type="Proteomes" id="UP000230750"/>
    </source>
</evidence>
<evidence type="ECO:0000256" key="4">
    <source>
        <dbReference type="ARBA" id="ARBA00022729"/>
    </source>
</evidence>
<protein>
    <recommendedName>
        <fullName evidence="10">TGF-beta family profile domain-containing protein</fullName>
    </recommendedName>
</protein>
<dbReference type="AlphaFoldDB" id="A0A2G8JGT0"/>
<dbReference type="InterPro" id="IPR029034">
    <property type="entry name" value="Cystine-knot_cytokine"/>
</dbReference>
<dbReference type="Pfam" id="PF00019">
    <property type="entry name" value="TGF_beta"/>
    <property type="match status" value="1"/>
</dbReference>
<dbReference type="Gene3D" id="2.10.90.10">
    <property type="entry name" value="Cystine-knot cytokines"/>
    <property type="match status" value="1"/>
</dbReference>
<evidence type="ECO:0000256" key="3">
    <source>
        <dbReference type="ARBA" id="ARBA00022525"/>
    </source>
</evidence>
<sequence length="338" mass="39185">MIFKYNHDGLKGYVLFFYAETDRGRRNIYEFDISGVLARETVVSAELRLYKLAPRSDRLNDFDNTTLPSMIQVIQWPDAINSTTDDKLLLDQRFVEIEYSGLVSFNVTSAFHEFVAHEGDKIQKAFRVKVRDYFEEKFQTKKVVKFAKDPKHGDRRPLLVLFLQDSAIPVRDIKVPSSSGTHSRKKREVALTREELIKRVRRRTRKDTERVDAEERRKRQSKSKKRRSKSKGTCKLYEFEVDFERVGWETWIIAPTGYAANFCDGYCPYPLDAAFNATNHATVQAMLHEKGIKRRGNLLPNPCCVPHEFASLHVLYLDESNVVLKEFDNMVATSCGCH</sequence>
<dbReference type="InterPro" id="IPR017948">
    <property type="entry name" value="TGFb_CS"/>
</dbReference>
<feature type="region of interest" description="Disordered" evidence="9">
    <location>
        <begin position="202"/>
        <end position="228"/>
    </location>
</feature>
<dbReference type="InterPro" id="IPR001111">
    <property type="entry name" value="TGF-b_propeptide"/>
</dbReference>
<dbReference type="SMART" id="SM00204">
    <property type="entry name" value="TGFB"/>
    <property type="match status" value="1"/>
</dbReference>
<evidence type="ECO:0000256" key="5">
    <source>
        <dbReference type="ARBA" id="ARBA00023030"/>
    </source>
</evidence>
<dbReference type="EMBL" id="MRZV01002032">
    <property type="protein sequence ID" value="PIK34942.1"/>
    <property type="molecule type" value="Genomic_DNA"/>
</dbReference>
<gene>
    <name evidence="11" type="ORF">BSL78_28231</name>
</gene>
<keyword evidence="6" id="KW-1015">Disulfide bond</keyword>
<dbReference type="Pfam" id="PF00688">
    <property type="entry name" value="TGFb_propeptide"/>
    <property type="match status" value="1"/>
</dbReference>
<comment type="caution">
    <text evidence="11">The sequence shown here is derived from an EMBL/GenBank/DDBJ whole genome shotgun (WGS) entry which is preliminary data.</text>
</comment>
<proteinExistence type="inferred from homology"/>
<dbReference type="GO" id="GO:0005125">
    <property type="term" value="F:cytokine activity"/>
    <property type="evidence" value="ECO:0007669"/>
    <property type="project" value="TreeGrafter"/>
</dbReference>
<dbReference type="STRING" id="307972.A0A2G8JGT0"/>
<dbReference type="PANTHER" id="PTHR11848">
    <property type="entry name" value="TGF-BETA FAMILY"/>
    <property type="match status" value="1"/>
</dbReference>
<dbReference type="OrthoDB" id="5987191at2759"/>
<dbReference type="PANTHER" id="PTHR11848:SF302">
    <property type="entry name" value="TGF-BETA FAMILY PROFILE DOMAIN-CONTAINING PROTEIN"/>
    <property type="match status" value="1"/>
</dbReference>
<dbReference type="GO" id="GO:0005615">
    <property type="term" value="C:extracellular space"/>
    <property type="evidence" value="ECO:0007669"/>
    <property type="project" value="TreeGrafter"/>
</dbReference>